<dbReference type="PANTHER" id="PTHR48098:SF3">
    <property type="entry name" value="IRON(III) ENTEROBACTIN ESTERASE"/>
    <property type="match status" value="1"/>
</dbReference>
<dbReference type="InterPro" id="IPR000801">
    <property type="entry name" value="Esterase-like"/>
</dbReference>
<protein>
    <submittedName>
        <fullName evidence="1">Esterase family protein</fullName>
    </submittedName>
</protein>
<dbReference type="KEGG" id="rue:DT065_06100"/>
<dbReference type="InterPro" id="IPR029058">
    <property type="entry name" value="AB_hydrolase_fold"/>
</dbReference>
<evidence type="ECO:0000313" key="1">
    <source>
        <dbReference type="EMBL" id="AXF55634.1"/>
    </source>
</evidence>
<name>A0A345BXF3_9BACI</name>
<gene>
    <name evidence="1" type="ORF">DT065_06100</name>
</gene>
<organism evidence="1 2">
    <name type="scientific">Salicibibacter kimchii</name>
    <dbReference type="NCBI Taxonomy" id="2099786"/>
    <lineage>
        <taxon>Bacteria</taxon>
        <taxon>Bacillati</taxon>
        <taxon>Bacillota</taxon>
        <taxon>Bacilli</taxon>
        <taxon>Bacillales</taxon>
        <taxon>Bacillaceae</taxon>
        <taxon>Salicibibacter</taxon>
    </lineage>
</organism>
<dbReference type="PANTHER" id="PTHR48098">
    <property type="entry name" value="ENTEROCHELIN ESTERASE-RELATED"/>
    <property type="match status" value="1"/>
</dbReference>
<dbReference type="Gene3D" id="3.40.50.1820">
    <property type="entry name" value="alpha/beta hydrolase"/>
    <property type="match status" value="1"/>
</dbReference>
<proteinExistence type="predicted"/>
<accession>A0A345BXF3</accession>
<dbReference type="Proteomes" id="UP000252100">
    <property type="component" value="Chromosome"/>
</dbReference>
<reference evidence="1 2" key="1">
    <citation type="journal article" date="2018" name="J. Microbiol.">
        <title>Salicibibacter kimchii gen. nov., sp. nov., a moderately halophilic and alkalitolerant bacterium in the family Bacillaceae, isolated from kimchi.</title>
        <authorList>
            <person name="Jang J.Y."/>
            <person name="Oh Y.J."/>
            <person name="Lim S.K."/>
            <person name="Park H.K."/>
            <person name="Lee C."/>
            <person name="Kim J.Y."/>
            <person name="Lee M.A."/>
            <person name="Choi H.J."/>
        </authorList>
    </citation>
    <scope>NUCLEOTIDE SEQUENCE [LARGE SCALE GENOMIC DNA]</scope>
    <source>
        <strain evidence="1 2">NKC1-1</strain>
    </source>
</reference>
<dbReference type="AlphaFoldDB" id="A0A345BXF3"/>
<sequence>MSALSQDVTVLADFLPQGKTAPLIEGSLYNRIEGLNMEGERRSLTFTSNILDQAFDLYVYIPPNYHESISYHLMIAQDGQDAFRLGKIDRNVEKMILEEAGPETIVVGVPYPRVSTRRKWYHPDGEETPQYLQFLTEELLPFLADTFSIREDADGRTLFGDSLAGTLALLACLEHPDVFRRAIMYSPYVNDTLLSKIEKSKELDTFTVYHTVGADEEEVKGTDGTIMNFLPMHNDLQDRLQENVGNYRSKTIEEGDHTWFTWEPDIHQALHFMFVLHGE</sequence>
<dbReference type="EMBL" id="CP031092">
    <property type="protein sequence ID" value="AXF55634.1"/>
    <property type="molecule type" value="Genomic_DNA"/>
</dbReference>
<dbReference type="SUPFAM" id="SSF53474">
    <property type="entry name" value="alpha/beta-Hydrolases"/>
    <property type="match status" value="1"/>
</dbReference>
<dbReference type="InterPro" id="IPR050583">
    <property type="entry name" value="Mycobacterial_A85_antigen"/>
</dbReference>
<evidence type="ECO:0000313" key="2">
    <source>
        <dbReference type="Proteomes" id="UP000252100"/>
    </source>
</evidence>
<keyword evidence="2" id="KW-1185">Reference proteome</keyword>
<dbReference type="Pfam" id="PF00756">
    <property type="entry name" value="Esterase"/>
    <property type="match status" value="1"/>
</dbReference>